<evidence type="ECO:0000259" key="3">
    <source>
        <dbReference type="Pfam" id="PF00144"/>
    </source>
</evidence>
<dbReference type="OrthoDB" id="428260at2759"/>
<dbReference type="GO" id="GO:0016787">
    <property type="term" value="F:hydrolase activity"/>
    <property type="evidence" value="ECO:0007669"/>
    <property type="project" value="UniProtKB-KW"/>
</dbReference>
<dbReference type="SUPFAM" id="SSF56601">
    <property type="entry name" value="beta-lactamase/transpeptidase-like"/>
    <property type="match status" value="1"/>
</dbReference>
<dbReference type="AlphaFoldDB" id="A0A6A5Z7E4"/>
<evidence type="ECO:0000256" key="2">
    <source>
        <dbReference type="ARBA" id="ARBA00022801"/>
    </source>
</evidence>
<proteinExistence type="inferred from homology"/>
<dbReference type="Gene3D" id="3.40.710.10">
    <property type="entry name" value="DD-peptidase/beta-lactamase superfamily"/>
    <property type="match status" value="1"/>
</dbReference>
<gene>
    <name evidence="4" type="ORF">BDV96DRAFT_599913</name>
</gene>
<dbReference type="PANTHER" id="PTHR43283:SF17">
    <property type="entry name" value="(LOVD), PUTATIVE (AFU_ORTHOLOGUE AFUA_5G00920)-RELATED"/>
    <property type="match status" value="1"/>
</dbReference>
<sequence length="400" mass="43327">MDKFESILAEAVKQGSNIVPGAVVAVVDKDGNYVYKHVDGFNGVGKNAQPLEFDATYFIASCTKLITSIAALQAVERGLITLDEPLDKIMPEFAALPIASLNGDEVVLTPATNSVTLRHLVTHSSGAVYDIMSPALAAWRASKGEEVGFRTTGIGEEDYAYPRAFEAGESWSYGPGLDWAGLVVARLNKTTFEDYVEENVAKPLGIKSFTWHPFSKKPEVGQKLMKGSSRNDEGVLTDGPTPFWPEPVAEGGTGGAGLYTNVHDYTRVLTDLLKAEPVLLKKETADGLFTPQFAEGSNALAGLLANGEFSYQVTFNNSLESVVLNHGLGGVVLIEDVVREDYFKPKGTLTWSGMPNLLWSVNRERGLALFFATQVAPWGDRKAQALGAAFETEVWRNLSK</sequence>
<name>A0A6A5Z7E4_9PLEO</name>
<dbReference type="Pfam" id="PF00144">
    <property type="entry name" value="Beta-lactamase"/>
    <property type="match status" value="1"/>
</dbReference>
<dbReference type="InterPro" id="IPR050789">
    <property type="entry name" value="Diverse_Enzym_Activities"/>
</dbReference>
<dbReference type="PANTHER" id="PTHR43283">
    <property type="entry name" value="BETA-LACTAMASE-RELATED"/>
    <property type="match status" value="1"/>
</dbReference>
<keyword evidence="2" id="KW-0378">Hydrolase</keyword>
<dbReference type="InterPro" id="IPR012338">
    <property type="entry name" value="Beta-lactam/transpept-like"/>
</dbReference>
<comment type="similarity">
    <text evidence="1">Belongs to the class-A beta-lactamase family.</text>
</comment>
<dbReference type="Proteomes" id="UP000799770">
    <property type="component" value="Unassembled WGS sequence"/>
</dbReference>
<feature type="domain" description="Beta-lactamase-related" evidence="3">
    <location>
        <begin position="15"/>
        <end position="385"/>
    </location>
</feature>
<evidence type="ECO:0000256" key="1">
    <source>
        <dbReference type="ARBA" id="ARBA00009009"/>
    </source>
</evidence>
<accession>A0A6A5Z7E4</accession>
<organism evidence="4 5">
    <name type="scientific">Lophiotrema nucula</name>
    <dbReference type="NCBI Taxonomy" id="690887"/>
    <lineage>
        <taxon>Eukaryota</taxon>
        <taxon>Fungi</taxon>
        <taxon>Dikarya</taxon>
        <taxon>Ascomycota</taxon>
        <taxon>Pezizomycotina</taxon>
        <taxon>Dothideomycetes</taxon>
        <taxon>Pleosporomycetidae</taxon>
        <taxon>Pleosporales</taxon>
        <taxon>Lophiotremataceae</taxon>
        <taxon>Lophiotrema</taxon>
    </lineage>
</organism>
<dbReference type="EMBL" id="ML977324">
    <property type="protein sequence ID" value="KAF2114717.1"/>
    <property type="molecule type" value="Genomic_DNA"/>
</dbReference>
<reference evidence="4" key="1">
    <citation type="journal article" date="2020" name="Stud. Mycol.">
        <title>101 Dothideomycetes genomes: a test case for predicting lifestyles and emergence of pathogens.</title>
        <authorList>
            <person name="Haridas S."/>
            <person name="Albert R."/>
            <person name="Binder M."/>
            <person name="Bloem J."/>
            <person name="Labutti K."/>
            <person name="Salamov A."/>
            <person name="Andreopoulos B."/>
            <person name="Baker S."/>
            <person name="Barry K."/>
            <person name="Bills G."/>
            <person name="Bluhm B."/>
            <person name="Cannon C."/>
            <person name="Castanera R."/>
            <person name="Culley D."/>
            <person name="Daum C."/>
            <person name="Ezra D."/>
            <person name="Gonzalez J."/>
            <person name="Henrissat B."/>
            <person name="Kuo A."/>
            <person name="Liang C."/>
            <person name="Lipzen A."/>
            <person name="Lutzoni F."/>
            <person name="Magnuson J."/>
            <person name="Mondo S."/>
            <person name="Nolan M."/>
            <person name="Ohm R."/>
            <person name="Pangilinan J."/>
            <person name="Park H.-J."/>
            <person name="Ramirez L."/>
            <person name="Alfaro M."/>
            <person name="Sun H."/>
            <person name="Tritt A."/>
            <person name="Yoshinaga Y."/>
            <person name="Zwiers L.-H."/>
            <person name="Turgeon B."/>
            <person name="Goodwin S."/>
            <person name="Spatafora J."/>
            <person name="Crous P."/>
            <person name="Grigoriev I."/>
        </authorList>
    </citation>
    <scope>NUCLEOTIDE SEQUENCE</scope>
    <source>
        <strain evidence="4">CBS 627.86</strain>
    </source>
</reference>
<evidence type="ECO:0000313" key="4">
    <source>
        <dbReference type="EMBL" id="KAF2114717.1"/>
    </source>
</evidence>
<dbReference type="InterPro" id="IPR001466">
    <property type="entry name" value="Beta-lactam-related"/>
</dbReference>
<evidence type="ECO:0000313" key="5">
    <source>
        <dbReference type="Proteomes" id="UP000799770"/>
    </source>
</evidence>
<protein>
    <submittedName>
        <fullName evidence="4">Beta-lactamase/transpeptidase-like protein</fullName>
    </submittedName>
</protein>
<keyword evidence="5" id="KW-1185">Reference proteome</keyword>